<dbReference type="Pfam" id="PF06723">
    <property type="entry name" value="MreB_Mbl"/>
    <property type="match status" value="1"/>
</dbReference>
<feature type="binding site" evidence="6">
    <location>
        <begin position="288"/>
        <end position="291"/>
    </location>
    <ligand>
        <name>ATP</name>
        <dbReference type="ChEBI" id="CHEBI:30616"/>
    </ligand>
</feature>
<dbReference type="STRING" id="1121883.SAMN02745226_00155"/>
<dbReference type="GO" id="GO:0005737">
    <property type="term" value="C:cytoplasm"/>
    <property type="evidence" value="ECO:0007669"/>
    <property type="project" value="UniProtKB-SubCell"/>
</dbReference>
<name>A0A1M7RU40_FERGO</name>
<proteinExistence type="inferred from homology"/>
<dbReference type="SUPFAM" id="SSF53067">
    <property type="entry name" value="Actin-like ATPase domain"/>
    <property type="match status" value="2"/>
</dbReference>
<dbReference type="GO" id="GO:0005524">
    <property type="term" value="F:ATP binding"/>
    <property type="evidence" value="ECO:0007669"/>
    <property type="project" value="UniProtKB-KW"/>
</dbReference>
<dbReference type="CDD" id="cd10225">
    <property type="entry name" value="ASKHA_NBD_MreB-like"/>
    <property type="match status" value="1"/>
</dbReference>
<sequence length="338" mass="36220">MMFGRSDLGIDLGTANTLVYVRGKGIVINEPSVISINVETNEIIKVGVEAKKMLGKTPSYIQAIRPLKDGVIADYDVALAMLTYFINKAQEKFSFFRPRVVIGVPVGVTEVESRALLTAGKEAGAKKVFLIEEPMATALGAGLPVEEPQGNMVIDIGGGTTEAAVISLGSIVTSTSTRIAGDEFDEAIIQYVREIYRVSIGVRTAERVKIEIGNVYPLKEFDELQTEVVGIELSSGLPKRLILTGGEIREAIRPTAMQIVETAKVTLENTPPELVADITERGIVVAGGGSLLRGITDLLSKETGIKVYQAEDPMTCVAKGAGMVLDKIDILARLKTAE</sequence>
<dbReference type="NCBIfam" id="TIGR00904">
    <property type="entry name" value="mreB"/>
    <property type="match status" value="1"/>
</dbReference>
<feature type="binding site" evidence="6">
    <location>
        <begin position="206"/>
        <end position="209"/>
    </location>
    <ligand>
        <name>ATP</name>
        <dbReference type="ChEBI" id="CHEBI:30616"/>
    </ligand>
</feature>
<dbReference type="GO" id="GO:0008360">
    <property type="term" value="P:regulation of cell shape"/>
    <property type="evidence" value="ECO:0007669"/>
    <property type="project" value="UniProtKB-UniRule"/>
</dbReference>
<dbReference type="InterPro" id="IPR056546">
    <property type="entry name" value="MreB_MamK-like"/>
</dbReference>
<dbReference type="NCBIfam" id="NF010539">
    <property type="entry name" value="PRK13927.1"/>
    <property type="match status" value="1"/>
</dbReference>
<comment type="subunit">
    <text evidence="6">Forms polymers.</text>
</comment>
<dbReference type="AlphaFoldDB" id="A0A1M7RU40"/>
<dbReference type="PRINTS" id="PR01652">
    <property type="entry name" value="SHAPEPROTEIN"/>
</dbReference>
<protein>
    <recommendedName>
        <fullName evidence="6">Cell shape-determining protein MreB</fullName>
    </recommendedName>
</protein>
<feature type="binding site" evidence="6">
    <location>
        <begin position="14"/>
        <end position="16"/>
    </location>
    <ligand>
        <name>ATP</name>
        <dbReference type="ChEBI" id="CHEBI:30616"/>
    </ligand>
</feature>
<evidence type="ECO:0000256" key="2">
    <source>
        <dbReference type="ARBA" id="ARBA00022741"/>
    </source>
</evidence>
<evidence type="ECO:0000256" key="6">
    <source>
        <dbReference type="HAMAP-Rule" id="MF_02207"/>
    </source>
</evidence>
<dbReference type="GO" id="GO:0000902">
    <property type="term" value="P:cell morphogenesis"/>
    <property type="evidence" value="ECO:0007669"/>
    <property type="project" value="InterPro"/>
</dbReference>
<evidence type="ECO:0000313" key="7">
    <source>
        <dbReference type="EMBL" id="SHN49656.1"/>
    </source>
</evidence>
<evidence type="ECO:0000256" key="4">
    <source>
        <dbReference type="ARBA" id="ARBA00022960"/>
    </source>
</evidence>
<evidence type="ECO:0000256" key="1">
    <source>
        <dbReference type="ARBA" id="ARBA00022490"/>
    </source>
</evidence>
<keyword evidence="3 6" id="KW-0067">ATP-binding</keyword>
<comment type="subcellular location">
    <subcellularLocation>
        <location evidence="6">Cytoplasm</location>
    </subcellularLocation>
    <text evidence="6">Membrane-associated.</text>
</comment>
<comment type="function">
    <text evidence="6">Forms membrane-associated dynamic filaments that are essential for cell shape determination. Acts by regulating cell wall synthesis and cell elongation, and thus cell shape. A feedback loop between cell geometry and MreB localization may maintain elongated cell shape by targeting cell wall growth to regions of negative cell wall curvature.</text>
</comment>
<evidence type="ECO:0000256" key="5">
    <source>
        <dbReference type="ARBA" id="ARBA00023458"/>
    </source>
</evidence>
<comment type="similarity">
    <text evidence="5 6">Belongs to the FtsA/MreB family.</text>
</comment>
<keyword evidence="1 6" id="KW-0963">Cytoplasm</keyword>
<dbReference type="Proteomes" id="UP000184207">
    <property type="component" value="Unassembled WGS sequence"/>
</dbReference>
<keyword evidence="8" id="KW-1185">Reference proteome</keyword>
<dbReference type="PANTHER" id="PTHR42749:SF1">
    <property type="entry name" value="CELL SHAPE-DETERMINING PROTEIN MREB"/>
    <property type="match status" value="1"/>
</dbReference>
<dbReference type="InterPro" id="IPR043129">
    <property type="entry name" value="ATPase_NBD"/>
</dbReference>
<keyword evidence="2 6" id="KW-0547">Nucleotide-binding</keyword>
<evidence type="ECO:0000256" key="3">
    <source>
        <dbReference type="ARBA" id="ARBA00022840"/>
    </source>
</evidence>
<feature type="binding site" evidence="6">
    <location>
        <begin position="158"/>
        <end position="160"/>
    </location>
    <ligand>
        <name>ATP</name>
        <dbReference type="ChEBI" id="CHEBI:30616"/>
    </ligand>
</feature>
<accession>A0A1M7RU40</accession>
<dbReference type="EMBL" id="FRDJ01000001">
    <property type="protein sequence ID" value="SHN49656.1"/>
    <property type="molecule type" value="Genomic_DNA"/>
</dbReference>
<organism evidence="7 8">
    <name type="scientific">Fervidobacterium gondwanense DSM 13020</name>
    <dbReference type="NCBI Taxonomy" id="1121883"/>
    <lineage>
        <taxon>Bacteria</taxon>
        <taxon>Thermotogati</taxon>
        <taxon>Thermotogota</taxon>
        <taxon>Thermotogae</taxon>
        <taxon>Thermotogales</taxon>
        <taxon>Fervidobacteriaceae</taxon>
        <taxon>Fervidobacterium</taxon>
    </lineage>
</organism>
<keyword evidence="4 6" id="KW-0133">Cell shape</keyword>
<reference evidence="8" key="1">
    <citation type="submission" date="2016-12" db="EMBL/GenBank/DDBJ databases">
        <authorList>
            <person name="Varghese N."/>
            <person name="Submissions S."/>
        </authorList>
    </citation>
    <scope>NUCLEOTIDE SEQUENCE [LARGE SCALE GENOMIC DNA]</scope>
    <source>
        <strain evidence="8">DSM 13020</strain>
    </source>
</reference>
<dbReference type="HAMAP" id="MF_02207">
    <property type="entry name" value="MreB"/>
    <property type="match status" value="1"/>
</dbReference>
<dbReference type="PANTHER" id="PTHR42749">
    <property type="entry name" value="CELL SHAPE-DETERMINING PROTEIN MREB"/>
    <property type="match status" value="1"/>
</dbReference>
<dbReference type="Gene3D" id="3.30.420.40">
    <property type="match status" value="3"/>
</dbReference>
<gene>
    <name evidence="6" type="primary">mreB</name>
    <name evidence="7" type="ORF">SAMN02745226_00155</name>
</gene>
<dbReference type="InterPro" id="IPR004753">
    <property type="entry name" value="MreB"/>
</dbReference>
<evidence type="ECO:0000313" key="8">
    <source>
        <dbReference type="Proteomes" id="UP000184207"/>
    </source>
</evidence>